<organism evidence="5 7">
    <name type="scientific">Drosophila virilis</name>
    <name type="common">Fruit fly</name>
    <dbReference type="NCBI Taxonomy" id="7244"/>
    <lineage>
        <taxon>Eukaryota</taxon>
        <taxon>Metazoa</taxon>
        <taxon>Ecdysozoa</taxon>
        <taxon>Arthropoda</taxon>
        <taxon>Hexapoda</taxon>
        <taxon>Insecta</taxon>
        <taxon>Pterygota</taxon>
        <taxon>Neoptera</taxon>
        <taxon>Endopterygota</taxon>
        <taxon>Diptera</taxon>
        <taxon>Brachycera</taxon>
        <taxon>Muscomorpha</taxon>
        <taxon>Ephydroidea</taxon>
        <taxon>Drosophilidae</taxon>
        <taxon>Drosophila</taxon>
    </lineage>
</organism>
<comment type="similarity">
    <text evidence="2">Belongs to the TACO1 family.</text>
</comment>
<dbReference type="Pfam" id="PF01709">
    <property type="entry name" value="Transcrip_reg"/>
    <property type="match status" value="1"/>
</dbReference>
<dbReference type="FunFam" id="1.10.10.200:FF:000002">
    <property type="entry name" value="Probable transcriptional regulatory protein CLM62_37755"/>
    <property type="match status" value="1"/>
</dbReference>
<dbReference type="Proteomes" id="UP000008792">
    <property type="component" value="Unassembled WGS sequence"/>
</dbReference>
<dbReference type="Gene3D" id="1.10.10.200">
    <property type="match status" value="1"/>
</dbReference>
<reference evidence="5" key="3">
    <citation type="submission" date="2008-06" db="EMBL/GenBank/DDBJ databases">
        <authorList>
            <consortium name="FlyBase"/>
        </authorList>
    </citation>
    <scope>NUCLEOTIDE SEQUENCE</scope>
    <source>
        <strain evidence="5">TSC#15010-1051.87</strain>
    </source>
</reference>
<dbReference type="GO" id="GO:0005739">
    <property type="term" value="C:mitochondrion"/>
    <property type="evidence" value="ECO:0007669"/>
    <property type="project" value="UniProtKB-SubCell"/>
</dbReference>
<reference evidence="5" key="2">
    <citation type="journal article" date="2008" name="Bioinformatics">
        <title>Assembly reconciliation.</title>
        <authorList>
            <person name="Zimin A.V."/>
            <person name="Smith D.R."/>
            <person name="Sutton G."/>
            <person name="Yorke J.A."/>
        </authorList>
    </citation>
    <scope>NUCLEOTIDE SEQUENCE</scope>
    <source>
        <strain evidence="5">TSC#15010-1051.87</strain>
    </source>
</reference>
<dbReference type="STRING" id="7244.B4LQE3"/>
<evidence type="ECO:0000313" key="5">
    <source>
        <dbReference type="EMBL" id="EDW63393.2"/>
    </source>
</evidence>
<dbReference type="AlphaFoldDB" id="B4LQE3"/>
<accession>B4LQE3</accession>
<dbReference type="EMBL" id="CH940649">
    <property type="protein sequence ID" value="EDW63393.2"/>
    <property type="molecule type" value="Genomic_DNA"/>
</dbReference>
<dbReference type="OrthoDB" id="2017544at2759"/>
<feature type="domain" description="TACO1/YebC-like N-terminal" evidence="4">
    <location>
        <begin position="34"/>
        <end position="104"/>
    </location>
</feature>
<dbReference type="PANTHER" id="PTHR12532:SF0">
    <property type="entry name" value="TRANSLATIONAL ACTIVATOR OF CYTOCHROME C OXIDASE 1"/>
    <property type="match status" value="1"/>
</dbReference>
<dbReference type="PANTHER" id="PTHR12532">
    <property type="entry name" value="TRANSLATIONAL ACTIVATOR OF CYTOCHROME C OXIDASE 1"/>
    <property type="match status" value="1"/>
</dbReference>
<protein>
    <submittedName>
        <fullName evidence="5">Uncharacterized protein, isoform A</fullName>
    </submittedName>
    <submittedName>
        <fullName evidence="6">Uncharacterized protein, isoform C</fullName>
    </submittedName>
</protein>
<dbReference type="EMBL" id="CH940649">
    <property type="protein sequence ID" value="KRF81086.1"/>
    <property type="molecule type" value="Genomic_DNA"/>
</dbReference>
<proteinExistence type="inferred from homology"/>
<dbReference type="InterPro" id="IPR002876">
    <property type="entry name" value="Transcrip_reg_TACO1-like"/>
</dbReference>
<dbReference type="InterPro" id="IPR017856">
    <property type="entry name" value="Integrase-like_N"/>
</dbReference>
<dbReference type="Gene3D" id="3.30.70.980">
    <property type="match status" value="2"/>
</dbReference>
<dbReference type="eggNOG" id="KOG2972">
    <property type="taxonomic scope" value="Eukaryota"/>
</dbReference>
<evidence type="ECO:0000259" key="4">
    <source>
        <dbReference type="Pfam" id="PF20772"/>
    </source>
</evidence>
<dbReference type="InterPro" id="IPR048300">
    <property type="entry name" value="TACO1_YebC-like_2nd/3rd_dom"/>
</dbReference>
<name>B4LQE3_DROVI</name>
<sequence>MFHIKMLRHCSRIGIEYFQLNFNKCSVRHMAGHSKWANIKHIKAQKDGLRAALFTKIARQLRLAVQEGKSADPAVNSLLRSEIDNALKKNMPIGTIQNTIKKCQHNKAQLKKHRLDIRFKRNVYMICTIYTDNMAAVKMDATAMIKKAGGSFVDVSHMFQDFGLIETRYTSELDKNQPSLEEKVTEDAIQFGAEDVEIVDVTNAAVNFFCSPVLLSGLSRTLEQNGYSIENSEHVFTPNNLVLLAEDEQKAYDAFVQKLRLVPGLEDIYDNVE</sequence>
<evidence type="ECO:0000256" key="1">
    <source>
        <dbReference type="ARBA" id="ARBA00004173"/>
    </source>
</evidence>
<dbReference type="InParanoid" id="B4LQE3"/>
<comment type="subcellular location">
    <subcellularLocation>
        <location evidence="1">Mitochondrion</location>
    </subcellularLocation>
</comment>
<evidence type="ECO:0000313" key="7">
    <source>
        <dbReference type="Proteomes" id="UP000008792"/>
    </source>
</evidence>
<keyword evidence="7" id="KW-1185">Reference proteome</keyword>
<evidence type="ECO:0000259" key="3">
    <source>
        <dbReference type="Pfam" id="PF01709"/>
    </source>
</evidence>
<dbReference type="SUPFAM" id="SSF75625">
    <property type="entry name" value="YebC-like"/>
    <property type="match status" value="1"/>
</dbReference>
<evidence type="ECO:0000256" key="2">
    <source>
        <dbReference type="ARBA" id="ARBA00008724"/>
    </source>
</evidence>
<dbReference type="HOGENOM" id="CLU_062974_3_0_1"/>
<dbReference type="InterPro" id="IPR026564">
    <property type="entry name" value="Transcrip_reg_TACO1-like_dom3"/>
</dbReference>
<gene>
    <name evidence="5" type="primary">Dvir\GJ14855</name>
    <name evidence="5" type="ORF">Dvir_GJ14855</name>
</gene>
<dbReference type="Pfam" id="PF20772">
    <property type="entry name" value="TACO1_YebC_N"/>
    <property type="match status" value="1"/>
</dbReference>
<feature type="domain" description="TACO1/YebC-like second and third" evidence="3">
    <location>
        <begin position="113"/>
        <end position="272"/>
    </location>
</feature>
<dbReference type="InterPro" id="IPR029072">
    <property type="entry name" value="YebC-like"/>
</dbReference>
<evidence type="ECO:0000313" key="6">
    <source>
        <dbReference type="EMBL" id="KRF81086.1"/>
    </source>
</evidence>
<dbReference type="FunCoup" id="B4LQE3">
    <property type="interactions" value="582"/>
</dbReference>
<dbReference type="InterPro" id="IPR049083">
    <property type="entry name" value="TACO1_YebC_N"/>
</dbReference>
<dbReference type="SMR" id="B4LQE3"/>
<reference evidence="5 7" key="1">
    <citation type="journal article" date="2007" name="Nature">
        <title>Evolution of genes and genomes on the Drosophila phylogeny.</title>
        <authorList>
            <consortium name="Drosophila 12 Genomes Consortium"/>
            <person name="Clark A.G."/>
            <person name="Eisen M.B."/>
            <person name="Smith D.R."/>
            <person name="Bergman C.M."/>
            <person name="Oliver B."/>
            <person name="Markow T.A."/>
            <person name="Kaufman T.C."/>
            <person name="Kellis M."/>
            <person name="Gelbart W."/>
            <person name="Iyer V.N."/>
            <person name="Pollard D.A."/>
            <person name="Sackton T.B."/>
            <person name="Larracuente A.M."/>
            <person name="Singh N.D."/>
            <person name="Abad J.P."/>
            <person name="Abt D.N."/>
            <person name="Adryan B."/>
            <person name="Aguade M."/>
            <person name="Akashi H."/>
            <person name="Anderson W.W."/>
            <person name="Aquadro C.F."/>
            <person name="Ardell D.H."/>
            <person name="Arguello R."/>
            <person name="Artieri C.G."/>
            <person name="Barbash D.A."/>
            <person name="Barker D."/>
            <person name="Barsanti P."/>
            <person name="Batterham P."/>
            <person name="Batzoglou S."/>
            <person name="Begun D."/>
            <person name="Bhutkar A."/>
            <person name="Blanco E."/>
            <person name="Bosak S.A."/>
            <person name="Bradley R.K."/>
            <person name="Brand A.D."/>
            <person name="Brent M.R."/>
            <person name="Brooks A.N."/>
            <person name="Brown R.H."/>
            <person name="Butlin R.K."/>
            <person name="Caggese C."/>
            <person name="Calvi B.R."/>
            <person name="Bernardo de Carvalho A."/>
            <person name="Caspi A."/>
            <person name="Castrezana S."/>
            <person name="Celniker S.E."/>
            <person name="Chang J.L."/>
            <person name="Chapple C."/>
            <person name="Chatterji S."/>
            <person name="Chinwalla A."/>
            <person name="Civetta A."/>
            <person name="Clifton S.W."/>
            <person name="Comeron J.M."/>
            <person name="Costello J.C."/>
            <person name="Coyne J.A."/>
            <person name="Daub J."/>
            <person name="David R.G."/>
            <person name="Delcher A.L."/>
            <person name="Delehaunty K."/>
            <person name="Do C.B."/>
            <person name="Ebling H."/>
            <person name="Edwards K."/>
            <person name="Eickbush T."/>
            <person name="Evans J.D."/>
            <person name="Filipski A."/>
            <person name="Findeiss S."/>
            <person name="Freyhult E."/>
            <person name="Fulton L."/>
            <person name="Fulton R."/>
            <person name="Garcia A.C."/>
            <person name="Gardiner A."/>
            <person name="Garfield D.A."/>
            <person name="Garvin B.E."/>
            <person name="Gibson G."/>
            <person name="Gilbert D."/>
            <person name="Gnerre S."/>
            <person name="Godfrey J."/>
            <person name="Good R."/>
            <person name="Gotea V."/>
            <person name="Gravely B."/>
            <person name="Greenberg A.J."/>
            <person name="Griffiths-Jones S."/>
            <person name="Gross S."/>
            <person name="Guigo R."/>
            <person name="Gustafson E.A."/>
            <person name="Haerty W."/>
            <person name="Hahn M.W."/>
            <person name="Halligan D.L."/>
            <person name="Halpern A.L."/>
            <person name="Halter G.M."/>
            <person name="Han M.V."/>
            <person name="Heger A."/>
            <person name="Hillier L."/>
            <person name="Hinrichs A.S."/>
            <person name="Holmes I."/>
            <person name="Hoskins R.A."/>
            <person name="Hubisz M.J."/>
            <person name="Hultmark D."/>
            <person name="Huntley M.A."/>
            <person name="Jaffe D.B."/>
            <person name="Jagadeeshan S."/>
            <person name="Jeck W.R."/>
            <person name="Johnson J."/>
            <person name="Jones C.D."/>
            <person name="Jordan W.C."/>
            <person name="Karpen G.H."/>
            <person name="Kataoka E."/>
            <person name="Keightley P.D."/>
            <person name="Kheradpour P."/>
            <person name="Kirkness E.F."/>
            <person name="Koerich L.B."/>
            <person name="Kristiansen K."/>
            <person name="Kudrna D."/>
            <person name="Kulathinal R.J."/>
            <person name="Kumar S."/>
            <person name="Kwok R."/>
            <person name="Lander E."/>
            <person name="Langley C.H."/>
            <person name="Lapoint R."/>
            <person name="Lazzaro B.P."/>
            <person name="Lee S.J."/>
            <person name="Levesque L."/>
            <person name="Li R."/>
            <person name="Lin C.F."/>
            <person name="Lin M.F."/>
            <person name="Lindblad-Toh K."/>
            <person name="Llopart A."/>
            <person name="Long M."/>
            <person name="Low L."/>
            <person name="Lozovsky E."/>
            <person name="Lu J."/>
            <person name="Luo M."/>
            <person name="Machado C.A."/>
            <person name="Makalowski W."/>
            <person name="Marzo M."/>
            <person name="Matsuda M."/>
            <person name="Matzkin L."/>
            <person name="McAllister B."/>
            <person name="McBride C.S."/>
            <person name="McKernan B."/>
            <person name="McKernan K."/>
            <person name="Mendez-Lago M."/>
            <person name="Minx P."/>
            <person name="Mollenhauer M.U."/>
            <person name="Montooth K."/>
            <person name="Mount S.M."/>
            <person name="Mu X."/>
            <person name="Myers E."/>
            <person name="Negre B."/>
            <person name="Newfeld S."/>
            <person name="Nielsen R."/>
            <person name="Noor M.A."/>
            <person name="O'Grady P."/>
            <person name="Pachter L."/>
            <person name="Papaceit M."/>
            <person name="Parisi M.J."/>
            <person name="Parisi M."/>
            <person name="Parts L."/>
            <person name="Pedersen J.S."/>
            <person name="Pesole G."/>
            <person name="Phillippy A.M."/>
            <person name="Ponting C.P."/>
            <person name="Pop M."/>
            <person name="Porcelli D."/>
            <person name="Powell J.R."/>
            <person name="Prohaska S."/>
            <person name="Pruitt K."/>
            <person name="Puig M."/>
            <person name="Quesneville H."/>
            <person name="Ram K.R."/>
            <person name="Rand D."/>
            <person name="Rasmussen M.D."/>
            <person name="Reed L.K."/>
            <person name="Reenan R."/>
            <person name="Reily A."/>
            <person name="Remington K.A."/>
            <person name="Rieger T.T."/>
            <person name="Ritchie M.G."/>
            <person name="Robin C."/>
            <person name="Rogers Y.H."/>
            <person name="Rohde C."/>
            <person name="Rozas J."/>
            <person name="Rubenfield M.J."/>
            <person name="Ruiz A."/>
            <person name="Russo S."/>
            <person name="Salzberg S.L."/>
            <person name="Sanchez-Gracia A."/>
            <person name="Saranga D.J."/>
            <person name="Sato H."/>
            <person name="Schaeffer S.W."/>
            <person name="Schatz M.C."/>
            <person name="Schlenke T."/>
            <person name="Schwartz R."/>
            <person name="Segarra C."/>
            <person name="Singh R.S."/>
            <person name="Sirot L."/>
            <person name="Sirota M."/>
            <person name="Sisneros N.B."/>
            <person name="Smith C.D."/>
            <person name="Smith T.F."/>
            <person name="Spieth J."/>
            <person name="Stage D.E."/>
            <person name="Stark A."/>
            <person name="Stephan W."/>
            <person name="Strausberg R.L."/>
            <person name="Strempel S."/>
            <person name="Sturgill D."/>
            <person name="Sutton G."/>
            <person name="Sutton G.G."/>
            <person name="Tao W."/>
            <person name="Teichmann S."/>
            <person name="Tobari Y.N."/>
            <person name="Tomimura Y."/>
            <person name="Tsolas J.M."/>
            <person name="Valente V.L."/>
            <person name="Venter E."/>
            <person name="Venter J.C."/>
            <person name="Vicario S."/>
            <person name="Vieira F.G."/>
            <person name="Vilella A.J."/>
            <person name="Villasante A."/>
            <person name="Walenz B."/>
            <person name="Wang J."/>
            <person name="Wasserman M."/>
            <person name="Watts T."/>
            <person name="Wilson D."/>
            <person name="Wilson R.K."/>
            <person name="Wing R.A."/>
            <person name="Wolfner M.F."/>
            <person name="Wong A."/>
            <person name="Wong G.K."/>
            <person name="Wu C.I."/>
            <person name="Wu G."/>
            <person name="Yamamoto D."/>
            <person name="Yang H.P."/>
            <person name="Yang S.P."/>
            <person name="Yorke J.A."/>
            <person name="Yoshida K."/>
            <person name="Zdobnov E."/>
            <person name="Zhang P."/>
            <person name="Zhang Y."/>
            <person name="Zimin A.V."/>
            <person name="Baldwin J."/>
            <person name="Abdouelleil A."/>
            <person name="Abdulkadir J."/>
            <person name="Abebe A."/>
            <person name="Abera B."/>
            <person name="Abreu J."/>
            <person name="Acer S.C."/>
            <person name="Aftuck L."/>
            <person name="Alexander A."/>
            <person name="An P."/>
            <person name="Anderson E."/>
            <person name="Anderson S."/>
            <person name="Arachi H."/>
            <person name="Azer M."/>
            <person name="Bachantsang P."/>
            <person name="Barry A."/>
            <person name="Bayul T."/>
            <person name="Berlin A."/>
            <person name="Bessette D."/>
            <person name="Bloom T."/>
            <person name="Blye J."/>
            <person name="Boguslavskiy L."/>
            <person name="Bonnet C."/>
            <person name="Boukhgalter B."/>
            <person name="Bourzgui I."/>
            <person name="Brown A."/>
            <person name="Cahill P."/>
            <person name="Channer S."/>
            <person name="Cheshatsang Y."/>
            <person name="Chuda L."/>
            <person name="Citroen M."/>
            <person name="Collymore A."/>
            <person name="Cooke P."/>
            <person name="Costello M."/>
            <person name="D'Aco K."/>
            <person name="Daza R."/>
            <person name="De Haan G."/>
            <person name="DeGray S."/>
            <person name="DeMaso C."/>
            <person name="Dhargay N."/>
            <person name="Dooley K."/>
            <person name="Dooley E."/>
            <person name="Doricent M."/>
            <person name="Dorje P."/>
            <person name="Dorjee K."/>
            <person name="Dupes A."/>
            <person name="Elong R."/>
            <person name="Falk J."/>
            <person name="Farina A."/>
            <person name="Faro S."/>
            <person name="Ferguson D."/>
            <person name="Fisher S."/>
            <person name="Foley C.D."/>
            <person name="Franke A."/>
            <person name="Friedrich D."/>
            <person name="Gadbois L."/>
            <person name="Gearin G."/>
            <person name="Gearin C.R."/>
            <person name="Giannoukos G."/>
            <person name="Goode T."/>
            <person name="Graham J."/>
            <person name="Grandbois E."/>
            <person name="Grewal S."/>
            <person name="Gyaltsen K."/>
            <person name="Hafez N."/>
            <person name="Hagos B."/>
            <person name="Hall J."/>
            <person name="Henson C."/>
            <person name="Hollinger A."/>
            <person name="Honan T."/>
            <person name="Huard M.D."/>
            <person name="Hughes L."/>
            <person name="Hurhula B."/>
            <person name="Husby M.E."/>
            <person name="Kamat A."/>
            <person name="Kanga B."/>
            <person name="Kashin S."/>
            <person name="Khazanovich D."/>
            <person name="Kisner P."/>
            <person name="Lance K."/>
            <person name="Lara M."/>
            <person name="Lee W."/>
            <person name="Lennon N."/>
            <person name="Letendre F."/>
            <person name="LeVine R."/>
            <person name="Lipovsky A."/>
            <person name="Liu X."/>
            <person name="Liu J."/>
            <person name="Liu S."/>
            <person name="Lokyitsang T."/>
            <person name="Lokyitsang Y."/>
            <person name="Lubonja R."/>
            <person name="Lui A."/>
            <person name="MacDonald P."/>
            <person name="Magnisalis V."/>
            <person name="Maru K."/>
            <person name="Matthews C."/>
            <person name="McCusker W."/>
            <person name="McDonough S."/>
            <person name="Mehta T."/>
            <person name="Meldrim J."/>
            <person name="Meneus L."/>
            <person name="Mihai O."/>
            <person name="Mihalev A."/>
            <person name="Mihova T."/>
            <person name="Mittelman R."/>
            <person name="Mlenga V."/>
            <person name="Montmayeur A."/>
            <person name="Mulrain L."/>
            <person name="Navidi A."/>
            <person name="Naylor J."/>
            <person name="Negash T."/>
            <person name="Nguyen T."/>
            <person name="Nguyen N."/>
            <person name="Nicol R."/>
            <person name="Norbu C."/>
            <person name="Norbu N."/>
            <person name="Novod N."/>
            <person name="O'Neill B."/>
            <person name="Osman S."/>
            <person name="Markiewicz E."/>
            <person name="Oyono O.L."/>
            <person name="Patti C."/>
            <person name="Phunkhang P."/>
            <person name="Pierre F."/>
            <person name="Priest M."/>
            <person name="Raghuraman S."/>
            <person name="Rege F."/>
            <person name="Reyes R."/>
            <person name="Rise C."/>
            <person name="Rogov P."/>
            <person name="Ross K."/>
            <person name="Ryan E."/>
            <person name="Settipalli S."/>
            <person name="Shea T."/>
            <person name="Sherpa N."/>
            <person name="Shi L."/>
            <person name="Shih D."/>
            <person name="Sparrow T."/>
            <person name="Spaulding J."/>
            <person name="Stalker J."/>
            <person name="Stange-Thomann N."/>
            <person name="Stavropoulos S."/>
            <person name="Stone C."/>
            <person name="Strader C."/>
            <person name="Tesfaye S."/>
            <person name="Thomson T."/>
            <person name="Thoulutsang Y."/>
            <person name="Thoulutsang D."/>
            <person name="Topham K."/>
            <person name="Topping I."/>
            <person name="Tsamla T."/>
            <person name="Vassiliev H."/>
            <person name="Vo A."/>
            <person name="Wangchuk T."/>
            <person name="Wangdi T."/>
            <person name="Weiand M."/>
            <person name="Wilkinson J."/>
            <person name="Wilson A."/>
            <person name="Yadav S."/>
            <person name="Young G."/>
            <person name="Yu Q."/>
            <person name="Zembek L."/>
            <person name="Zhong D."/>
            <person name="Zimmer A."/>
            <person name="Zwirko Z."/>
            <person name="Jaffe D.B."/>
            <person name="Alvarez P."/>
            <person name="Brockman W."/>
            <person name="Butler J."/>
            <person name="Chin C."/>
            <person name="Gnerre S."/>
            <person name="Grabherr M."/>
            <person name="Kleber M."/>
            <person name="Mauceli E."/>
            <person name="MacCallum I."/>
        </authorList>
    </citation>
    <scope>NUCLEOTIDE SEQUENCE [LARGE SCALE GENOMIC DNA]</scope>
    <source>
        <strain evidence="5">TSC#15010-1051.87</strain>
        <strain evidence="7">Tucson 15010-1051.87</strain>
    </source>
</reference>